<feature type="region of interest" description="Disordered" evidence="1">
    <location>
        <begin position="201"/>
        <end position="227"/>
    </location>
</feature>
<dbReference type="Pfam" id="PF23925">
    <property type="entry name" value="A-sol_ELP1"/>
    <property type="match status" value="2"/>
</dbReference>
<proteinExistence type="predicted"/>
<keyword evidence="6" id="KW-1185">Reference proteome</keyword>
<evidence type="ECO:0000259" key="2">
    <source>
        <dbReference type="Pfam" id="PF04762"/>
    </source>
</evidence>
<feature type="compositionally biased region" description="Basic and acidic residues" evidence="1">
    <location>
        <begin position="1511"/>
        <end position="1528"/>
    </location>
</feature>
<feature type="compositionally biased region" description="Low complexity" evidence="1">
    <location>
        <begin position="1365"/>
        <end position="1378"/>
    </location>
</feature>
<feature type="domain" description="ELP1 TPR" evidence="3">
    <location>
        <begin position="1142"/>
        <end position="1278"/>
    </location>
</feature>
<evidence type="ECO:0000259" key="3">
    <source>
        <dbReference type="Pfam" id="PF23878"/>
    </source>
</evidence>
<gene>
    <name evidence="5" type="ORF">PAPYR_4137</name>
</gene>
<evidence type="ECO:0000313" key="5">
    <source>
        <dbReference type="EMBL" id="KAJ4459744.1"/>
    </source>
</evidence>
<evidence type="ECO:0000313" key="6">
    <source>
        <dbReference type="Proteomes" id="UP001141327"/>
    </source>
</evidence>
<feature type="compositionally biased region" description="Low complexity" evidence="1">
    <location>
        <begin position="273"/>
        <end position="282"/>
    </location>
</feature>
<comment type="caution">
    <text evidence="5">The sequence shown here is derived from an EMBL/GenBank/DDBJ whole genome shotgun (WGS) entry which is preliminary data.</text>
</comment>
<dbReference type="EMBL" id="JAPMOS010000017">
    <property type="protein sequence ID" value="KAJ4459744.1"/>
    <property type="molecule type" value="Genomic_DNA"/>
</dbReference>
<evidence type="ECO:0000259" key="4">
    <source>
        <dbReference type="Pfam" id="PF23925"/>
    </source>
</evidence>
<feature type="region of interest" description="Disordered" evidence="1">
    <location>
        <begin position="697"/>
        <end position="716"/>
    </location>
</feature>
<name>A0ABQ8UKK3_9EUKA</name>
<feature type="region of interest" description="Disordered" evidence="1">
    <location>
        <begin position="1346"/>
        <end position="1384"/>
    </location>
</feature>
<feature type="region of interest" description="Disordered" evidence="1">
    <location>
        <begin position="265"/>
        <end position="311"/>
    </location>
</feature>
<feature type="region of interest" description="Disordered" evidence="1">
    <location>
        <begin position="1507"/>
        <end position="1558"/>
    </location>
</feature>
<reference evidence="5" key="1">
    <citation type="journal article" date="2022" name="bioRxiv">
        <title>Genomics of Preaxostyla Flagellates Illuminates Evolutionary Transitions and the Path Towards Mitochondrial Loss.</title>
        <authorList>
            <person name="Novak L.V.F."/>
            <person name="Treitli S.C."/>
            <person name="Pyrih J."/>
            <person name="Halakuc P."/>
            <person name="Pipaliya S.V."/>
            <person name="Vacek V."/>
            <person name="Brzon O."/>
            <person name="Soukal P."/>
            <person name="Eme L."/>
            <person name="Dacks J.B."/>
            <person name="Karnkowska A."/>
            <person name="Elias M."/>
            <person name="Hampl V."/>
        </authorList>
    </citation>
    <scope>NUCLEOTIDE SEQUENCE</scope>
    <source>
        <strain evidence="5">RCP-MX</strain>
    </source>
</reference>
<dbReference type="InterPro" id="IPR056167">
    <property type="entry name" value="A-sol_ELP1"/>
</dbReference>
<feature type="domain" description="ELP1 alpha-solenoid" evidence="4">
    <location>
        <begin position="1016"/>
        <end position="1098"/>
    </location>
</feature>
<feature type="domain" description="ELP1 first N-terminal beta-propeller" evidence="2">
    <location>
        <begin position="338"/>
        <end position="410"/>
    </location>
</feature>
<accession>A0ABQ8UKK3</accession>
<feature type="domain" description="ELP1 alpha-solenoid" evidence="4">
    <location>
        <begin position="816"/>
        <end position="898"/>
    </location>
</feature>
<feature type="compositionally biased region" description="Pro residues" evidence="1">
    <location>
        <begin position="294"/>
        <end position="306"/>
    </location>
</feature>
<dbReference type="InterPro" id="IPR056166">
    <property type="entry name" value="TPR_ELP1"/>
</dbReference>
<dbReference type="Pfam" id="PF04762">
    <property type="entry name" value="Beta-prop_ELP1_1st"/>
    <property type="match status" value="1"/>
</dbReference>
<organism evidence="5 6">
    <name type="scientific">Paratrimastix pyriformis</name>
    <dbReference type="NCBI Taxonomy" id="342808"/>
    <lineage>
        <taxon>Eukaryota</taxon>
        <taxon>Metamonada</taxon>
        <taxon>Preaxostyla</taxon>
        <taxon>Paratrimastigidae</taxon>
        <taxon>Paratrimastix</taxon>
    </lineage>
</organism>
<feature type="region of interest" description="Disordered" evidence="1">
    <location>
        <begin position="1284"/>
        <end position="1303"/>
    </location>
</feature>
<dbReference type="PANTHER" id="PTHR12747:SF0">
    <property type="entry name" value="ELONGATOR COMPLEX PROTEIN 1"/>
    <property type="match status" value="1"/>
</dbReference>
<dbReference type="PANTHER" id="PTHR12747">
    <property type="entry name" value="ELONGATOR COMPLEX PROTEIN 1"/>
    <property type="match status" value="1"/>
</dbReference>
<dbReference type="InterPro" id="IPR006849">
    <property type="entry name" value="Elp1"/>
</dbReference>
<protein>
    <submittedName>
        <fullName evidence="5">Elongator complex protein 1</fullName>
    </submittedName>
</protein>
<dbReference type="InterPro" id="IPR056164">
    <property type="entry name" value="Beta-prop_ELP1_1st"/>
</dbReference>
<evidence type="ECO:0000256" key="1">
    <source>
        <dbReference type="SAM" id="MobiDB-lite"/>
    </source>
</evidence>
<dbReference type="Pfam" id="PF23878">
    <property type="entry name" value="TPR_ELP1"/>
    <property type="match status" value="1"/>
</dbReference>
<dbReference type="Proteomes" id="UP001141327">
    <property type="component" value="Unassembled WGS sequence"/>
</dbReference>
<sequence length="1558" mass="165290">MLDLRLVSSGAAPPFLEGLPMRHCVDMDAHRIFLASRSGLGITAATDDAKDHAWQSFLEEREIINIDFNPEREQAPLALVDAPADSLTPETTTTQWDSLQVPPLGATERVLAAAWYGAGQLVAMVTSEGAMHICSATGTLLQSLPLLEAPLPPGSAPIQTPLRHATVAWRTDHDDPNMMAVGIEGEDGTSRVFMTAPPPIRAIAKPTRPDRPPAPVPAAPGDSKPLPGGMRALDFPCLPGGCAWRPCRPMLACVVPATYELRPPAPAAPAPAPSRGAAGSGSTPDMESILSSLPPLPAPAPAPPPTASTATGAQAAGVPLVARGVPCSSLAPGCRSGLQVALVETNGLPHQLIPIQGGTQVAAVRGLDWNATGEILAVLVERPHGARALQFYMTSNYEWFLKMELDLPTARLPAAPRTGSELLHWRLHTQHTVGPRALITATNGRSVMSTPYGMHCLPPPLYHRIRHFPEPVNEVSFNWWTALPQAADALGDEGLDPPYVALLSTGALAWPNDTARVVPLPAAIWGPSAGGPAGPVCFSTAAPHMQWLTPGLVALSVQAPAPALHLLGLLPGRPARPTSVLVHASASLPAPVAALSTPFLLQPPGEPAQVALLVHCTDGSVQRYVAIPGVGSAGPRLVEGGRCPFALRPACPTLVRFGLAGDGEAIFGLAPRGDLLCDGRLLLGAVNSIGPRIVYQPAPREGQAGEDAEERAEGEGEGEGLAGVLLAVTMANQMRFIPVRRDGARPAPLEYVREVERGARLVCTVETDTKAILQVRPGCGRSPSVGSVGSVVSLLPSCPDVAGALSAVMPRGLMPRPLVLLAATQQLDRLQYGAAFALLRTHRCDLNLLADHRPLRFVRDLPLLVGQLATSEALDLLLASLAPPDCTRAAYAPFYLTARPAPAAAVDGKAGREAQAPSWSAEVLRAGLDVFVKTCLAGAAPQDLAASPLAPWLPAAPVADPRPAEPSGVPALPPSMAVAGPPLTKPNLICRALQHLLLHPRPEWAVGDRAAWAGRWMGAVLGASFRQMPPDVEGMLAYIKAQPQGPHRAAALEHAAFLCGRAEVLYEVALCMYDMELAREVAGHTQQDPQEYRPFLDRMAGLAPLALRIEVDAALHRWPRVMFYRACQLATRGDPDPEAVAAWMRLVDEHGLHQAAIALPQVHACGPLVGALQGRYAERLLAEERTAEAALLFLHTGNYRRALDAYTQGSHWTEALALAGTLGLDHAAVRALAARLAAQLSRYGRHAEAARVYEEYLHDLGAASRALIEAHQWVEALRVAGLPQPQPTAASGEDAGTGGYAEAAGRRGEVVGAMEAALREEIDERMPAIRAGNRTHLRKLVGFRTQREQHAAHKRTPGPLPPPKTQANNPPQQPQLQASKKHNPEQSQRVIYQSVLESLPSPAQLKEYQGLAQALCYIGRVHVAVRLREEVCDFVEDVFEVLSQMRAQALAPELFALSPAQQAIRDAARQCWAEVPMLGFFPRPVSTATPADLGSLAGAYVALPLPPDAGAGEKDTSARKDDHEKEGEGNAGEDEPCPEDGDEEVEGVEDGYAIESLL</sequence>
<feature type="compositionally biased region" description="Acidic residues" evidence="1">
    <location>
        <begin position="1531"/>
        <end position="1549"/>
    </location>
</feature>
<feature type="compositionally biased region" description="Acidic residues" evidence="1">
    <location>
        <begin position="704"/>
        <end position="716"/>
    </location>
</feature>